<reference evidence="1" key="1">
    <citation type="submission" date="2023-04" db="EMBL/GenBank/DDBJ databases">
        <authorList>
            <person name="Vijverberg K."/>
            <person name="Xiong W."/>
            <person name="Schranz E."/>
        </authorList>
    </citation>
    <scope>NUCLEOTIDE SEQUENCE</scope>
</reference>
<organism evidence="1 2">
    <name type="scientific">Lactuca saligna</name>
    <name type="common">Willowleaf lettuce</name>
    <dbReference type="NCBI Taxonomy" id="75948"/>
    <lineage>
        <taxon>Eukaryota</taxon>
        <taxon>Viridiplantae</taxon>
        <taxon>Streptophyta</taxon>
        <taxon>Embryophyta</taxon>
        <taxon>Tracheophyta</taxon>
        <taxon>Spermatophyta</taxon>
        <taxon>Magnoliopsida</taxon>
        <taxon>eudicotyledons</taxon>
        <taxon>Gunneridae</taxon>
        <taxon>Pentapetalae</taxon>
        <taxon>asterids</taxon>
        <taxon>campanulids</taxon>
        <taxon>Asterales</taxon>
        <taxon>Asteraceae</taxon>
        <taxon>Cichorioideae</taxon>
        <taxon>Cichorieae</taxon>
        <taxon>Lactucinae</taxon>
        <taxon>Lactuca</taxon>
    </lineage>
</organism>
<dbReference type="AlphaFoldDB" id="A0AA36E3Z7"/>
<gene>
    <name evidence="1" type="ORF">LSALG_LOCUS21081</name>
</gene>
<dbReference type="EMBL" id="OX465080">
    <property type="protein sequence ID" value="CAI9281383.1"/>
    <property type="molecule type" value="Genomic_DNA"/>
</dbReference>
<evidence type="ECO:0000313" key="2">
    <source>
        <dbReference type="Proteomes" id="UP001177003"/>
    </source>
</evidence>
<name>A0AA36E3Z7_LACSI</name>
<keyword evidence="2" id="KW-1185">Reference proteome</keyword>
<dbReference type="Proteomes" id="UP001177003">
    <property type="component" value="Chromosome 4"/>
</dbReference>
<protein>
    <submittedName>
        <fullName evidence="1">Uncharacterized protein</fullName>
    </submittedName>
</protein>
<sequence>MSGRPKVNRMRHVSQNEGKFGTIRVQTPRTIRKDTRMQPGDQFLCQQRRTEGKIRNNVNQLKHQLIHLRGNIDAHVERKVFEGKMKDFLDNKYINDDSLIEMMSNYEEKGIDNEDQQQDSTMNEVVLTNSEVCVRQLKPNDECDEVVDTINQILQGINEMDQFHEGNDEKCNEDVELGMNKTLDEVRDVMYDIFQGNDEKNEYENEDNLELEFTKGNASDILPKMLRIDIQYVEDGVITDGKMEGNEDDSLINNGVMEGNKGNSLINCGKGDSSEQLQYEAHMEGNNVDDEGNIQLRRTKKTSERIIL</sequence>
<evidence type="ECO:0000313" key="1">
    <source>
        <dbReference type="EMBL" id="CAI9281383.1"/>
    </source>
</evidence>
<accession>A0AA36E3Z7</accession>
<proteinExistence type="predicted"/>